<dbReference type="InterPro" id="IPR001789">
    <property type="entry name" value="Sig_transdc_resp-reg_receiver"/>
</dbReference>
<dbReference type="InterPro" id="IPR052893">
    <property type="entry name" value="TCS_response_regulator"/>
</dbReference>
<reference evidence="3" key="1">
    <citation type="submission" date="2022-01" db="EMBL/GenBank/DDBJ databases">
        <title>Novel species in genus Dyadobacter.</title>
        <authorList>
            <person name="Ma C."/>
        </authorList>
    </citation>
    <scope>NUCLEOTIDE SEQUENCE</scope>
    <source>
        <strain evidence="4">CY22</strain>
        <strain evidence="3">CY357</strain>
    </source>
</reference>
<evidence type="ECO:0000313" key="3">
    <source>
        <dbReference type="EMBL" id="MCF2497219.1"/>
    </source>
</evidence>
<keyword evidence="1" id="KW-0597">Phosphoprotein</keyword>
<evidence type="ECO:0000313" key="5">
    <source>
        <dbReference type="Proteomes" id="UP001055420"/>
    </source>
</evidence>
<dbReference type="PANTHER" id="PTHR44520:SF2">
    <property type="entry name" value="RESPONSE REGULATOR RCP1"/>
    <property type="match status" value="1"/>
</dbReference>
<dbReference type="PANTHER" id="PTHR44520">
    <property type="entry name" value="RESPONSE REGULATOR RCP1-RELATED"/>
    <property type="match status" value="1"/>
</dbReference>
<accession>A0A9X1QA08</accession>
<gene>
    <name evidence="3" type="ORF">L0661_02800</name>
    <name evidence="4" type="ORF">NFI80_11415</name>
</gene>
<evidence type="ECO:0000313" key="6">
    <source>
        <dbReference type="Proteomes" id="UP001139411"/>
    </source>
</evidence>
<protein>
    <submittedName>
        <fullName evidence="3">Response regulator</fullName>
    </submittedName>
</protein>
<dbReference type="InterPro" id="IPR011006">
    <property type="entry name" value="CheY-like_superfamily"/>
</dbReference>
<evidence type="ECO:0000256" key="1">
    <source>
        <dbReference type="PROSITE-ProRule" id="PRU00169"/>
    </source>
</evidence>
<dbReference type="Proteomes" id="UP001055420">
    <property type="component" value="Chromosome"/>
</dbReference>
<dbReference type="RefSeq" id="WP_235162982.1">
    <property type="nucleotide sequence ID" value="NZ_CP098805.1"/>
</dbReference>
<dbReference type="Proteomes" id="UP001139411">
    <property type="component" value="Unassembled WGS sequence"/>
</dbReference>
<evidence type="ECO:0000259" key="2">
    <source>
        <dbReference type="PROSITE" id="PS50110"/>
    </source>
</evidence>
<dbReference type="GO" id="GO:0000160">
    <property type="term" value="P:phosphorelay signal transduction system"/>
    <property type="evidence" value="ECO:0007669"/>
    <property type="project" value="InterPro"/>
</dbReference>
<dbReference type="AlphaFoldDB" id="A0A9X1QA08"/>
<evidence type="ECO:0000313" key="4">
    <source>
        <dbReference type="EMBL" id="USJ33338.1"/>
    </source>
</evidence>
<sequence length="134" mass="14965">MKLPAQFIVVDDDPINNMVCKYVIASVAPAASIQLFTNPEEALTFFKEAFGQATPFGETVLFLDINMPTMSGWEFLDEVALFPSQMRSQLAIYLLSSSIDPEDIKSAEEHPLVQGYHSKPLSKEVFGKIYSKIE</sequence>
<dbReference type="Pfam" id="PF00072">
    <property type="entry name" value="Response_reg"/>
    <property type="match status" value="1"/>
</dbReference>
<dbReference type="Gene3D" id="3.40.50.2300">
    <property type="match status" value="1"/>
</dbReference>
<organism evidence="3 6">
    <name type="scientific">Dyadobacter chenhuakuii</name>
    <dbReference type="NCBI Taxonomy" id="2909339"/>
    <lineage>
        <taxon>Bacteria</taxon>
        <taxon>Pseudomonadati</taxon>
        <taxon>Bacteroidota</taxon>
        <taxon>Cytophagia</taxon>
        <taxon>Cytophagales</taxon>
        <taxon>Spirosomataceae</taxon>
        <taxon>Dyadobacter</taxon>
    </lineage>
</organism>
<feature type="modified residue" description="4-aspartylphosphate" evidence="1">
    <location>
        <position position="64"/>
    </location>
</feature>
<dbReference type="SUPFAM" id="SSF52172">
    <property type="entry name" value="CheY-like"/>
    <property type="match status" value="1"/>
</dbReference>
<dbReference type="SMART" id="SM00448">
    <property type="entry name" value="REC"/>
    <property type="match status" value="1"/>
</dbReference>
<dbReference type="EMBL" id="CP098805">
    <property type="protein sequence ID" value="USJ33338.1"/>
    <property type="molecule type" value="Genomic_DNA"/>
</dbReference>
<proteinExistence type="predicted"/>
<name>A0A9X1QA08_9BACT</name>
<keyword evidence="5" id="KW-1185">Reference proteome</keyword>
<dbReference type="EMBL" id="JAKFFV010000002">
    <property type="protein sequence ID" value="MCF2497219.1"/>
    <property type="molecule type" value="Genomic_DNA"/>
</dbReference>
<feature type="domain" description="Response regulatory" evidence="2">
    <location>
        <begin position="6"/>
        <end position="134"/>
    </location>
</feature>
<dbReference type="PROSITE" id="PS50110">
    <property type="entry name" value="RESPONSE_REGULATORY"/>
    <property type="match status" value="1"/>
</dbReference>